<dbReference type="PROSITE" id="PS00028">
    <property type="entry name" value="ZINC_FINGER_C2H2_1"/>
    <property type="match status" value="1"/>
</dbReference>
<name>A0A8K0SRS7_9HYPO</name>
<protein>
    <recommendedName>
        <fullName evidence="2">C2H2-type domain-containing protein</fullName>
    </recommendedName>
</protein>
<evidence type="ECO:0000313" key="4">
    <source>
        <dbReference type="Proteomes" id="UP000813444"/>
    </source>
</evidence>
<dbReference type="Proteomes" id="UP000813444">
    <property type="component" value="Unassembled WGS sequence"/>
</dbReference>
<dbReference type="EMBL" id="JAGPNK010000009">
    <property type="protein sequence ID" value="KAH7313550.1"/>
    <property type="molecule type" value="Genomic_DNA"/>
</dbReference>
<evidence type="ECO:0000259" key="2">
    <source>
        <dbReference type="PROSITE" id="PS00028"/>
    </source>
</evidence>
<keyword evidence="4" id="KW-1185">Reference proteome</keyword>
<feature type="domain" description="C2H2-type" evidence="2">
    <location>
        <begin position="5"/>
        <end position="26"/>
    </location>
</feature>
<dbReference type="PANTHER" id="PTHR38846:SF1">
    <property type="entry name" value="C3H1-TYPE DOMAIN-CONTAINING PROTEIN"/>
    <property type="match status" value="1"/>
</dbReference>
<evidence type="ECO:0000256" key="1">
    <source>
        <dbReference type="SAM" id="MobiDB-lite"/>
    </source>
</evidence>
<dbReference type="AlphaFoldDB" id="A0A8K0SRS7"/>
<dbReference type="PANTHER" id="PTHR38846">
    <property type="entry name" value="C3H1-TYPE DOMAIN-CONTAINING PROTEIN"/>
    <property type="match status" value="1"/>
</dbReference>
<reference evidence="3" key="1">
    <citation type="journal article" date="2021" name="Nat. Commun.">
        <title>Genetic determinants of endophytism in the Arabidopsis root mycobiome.</title>
        <authorList>
            <person name="Mesny F."/>
            <person name="Miyauchi S."/>
            <person name="Thiergart T."/>
            <person name="Pickel B."/>
            <person name="Atanasova L."/>
            <person name="Karlsson M."/>
            <person name="Huettel B."/>
            <person name="Barry K.W."/>
            <person name="Haridas S."/>
            <person name="Chen C."/>
            <person name="Bauer D."/>
            <person name="Andreopoulos W."/>
            <person name="Pangilinan J."/>
            <person name="LaButti K."/>
            <person name="Riley R."/>
            <person name="Lipzen A."/>
            <person name="Clum A."/>
            <person name="Drula E."/>
            <person name="Henrissat B."/>
            <person name="Kohler A."/>
            <person name="Grigoriev I.V."/>
            <person name="Martin F.M."/>
            <person name="Hacquard S."/>
        </authorList>
    </citation>
    <scope>NUCLEOTIDE SEQUENCE</scope>
    <source>
        <strain evidence="3">MPI-CAGE-CH-0235</strain>
    </source>
</reference>
<dbReference type="InterPro" id="IPR013087">
    <property type="entry name" value="Znf_C2H2_type"/>
</dbReference>
<feature type="region of interest" description="Disordered" evidence="1">
    <location>
        <begin position="33"/>
        <end position="74"/>
    </location>
</feature>
<organism evidence="3 4">
    <name type="scientific">Stachybotrys elegans</name>
    <dbReference type="NCBI Taxonomy" id="80388"/>
    <lineage>
        <taxon>Eukaryota</taxon>
        <taxon>Fungi</taxon>
        <taxon>Dikarya</taxon>
        <taxon>Ascomycota</taxon>
        <taxon>Pezizomycotina</taxon>
        <taxon>Sordariomycetes</taxon>
        <taxon>Hypocreomycetidae</taxon>
        <taxon>Hypocreales</taxon>
        <taxon>Stachybotryaceae</taxon>
        <taxon>Stachybotrys</taxon>
    </lineage>
</organism>
<accession>A0A8K0SRS7</accession>
<gene>
    <name evidence="3" type="ORF">B0I35DRAFT_480228</name>
</gene>
<sequence>MSINCTICSRPFNGIAALRLHYGEAHVYTLDHEPSGPVSATQDGPGNHEGGVQEQHVGDPPVQQQSSEFKAYQKSPPQELLPLDEFFLSFSTFNYNTCLSPTKSFSQLQMHKGWKRGEPAFKQAWGQYQQALGKELKMWFGAEDSLAAWHTLCRAVGVEPLPLTCEDCEKVLRNTHVNIIDLIEWGRSDDQNKVRVRVFSSVDTLKQYTFAKDKVKSDV</sequence>
<evidence type="ECO:0000313" key="3">
    <source>
        <dbReference type="EMBL" id="KAH7313550.1"/>
    </source>
</evidence>
<proteinExistence type="predicted"/>
<comment type="caution">
    <text evidence="3">The sequence shown here is derived from an EMBL/GenBank/DDBJ whole genome shotgun (WGS) entry which is preliminary data.</text>
</comment>
<dbReference type="OrthoDB" id="6105938at2759"/>